<accession>A0A9W8Q443</accession>
<dbReference type="Proteomes" id="UP001144673">
    <property type="component" value="Chromosome 2"/>
</dbReference>
<dbReference type="RefSeq" id="XP_056048067.1">
    <property type="nucleotide sequence ID" value="XM_056204193.1"/>
</dbReference>
<dbReference type="GeneID" id="80890440"/>
<dbReference type="EMBL" id="JAJHUN010000011">
    <property type="protein sequence ID" value="KAJ4144397.1"/>
    <property type="molecule type" value="Genomic_DNA"/>
</dbReference>
<gene>
    <name evidence="1" type="ORF">LMH87_003281</name>
</gene>
<organism evidence="1 2">
    <name type="scientific">Akanthomyces muscarius</name>
    <name type="common">Entomopathogenic fungus</name>
    <name type="synonym">Lecanicillium muscarium</name>
    <dbReference type="NCBI Taxonomy" id="2231603"/>
    <lineage>
        <taxon>Eukaryota</taxon>
        <taxon>Fungi</taxon>
        <taxon>Dikarya</taxon>
        <taxon>Ascomycota</taxon>
        <taxon>Pezizomycotina</taxon>
        <taxon>Sordariomycetes</taxon>
        <taxon>Hypocreomycetidae</taxon>
        <taxon>Hypocreales</taxon>
        <taxon>Cordycipitaceae</taxon>
        <taxon>Akanthomyces</taxon>
    </lineage>
</organism>
<sequence>MLLVVIATISKDLKPNPRLKEEVEWIEMAVNAFAEAIPNHDWEKQGHRDVTRSASQTMQLLVNRLHPLITSIQDGFPTDPFLMNLEGGKLDWIVRTSEQILNSFEGQRHYE</sequence>
<dbReference type="AlphaFoldDB" id="A0A9W8Q443"/>
<evidence type="ECO:0000313" key="1">
    <source>
        <dbReference type="EMBL" id="KAJ4144397.1"/>
    </source>
</evidence>
<comment type="caution">
    <text evidence="1">The sequence shown here is derived from an EMBL/GenBank/DDBJ whole genome shotgun (WGS) entry which is preliminary data.</text>
</comment>
<keyword evidence="2" id="KW-1185">Reference proteome</keyword>
<dbReference type="KEGG" id="amus:LMH87_003281"/>
<reference evidence="1" key="1">
    <citation type="journal article" date="2023" name="Access Microbiol">
        <title>De-novo genome assembly for Akanthomyces muscarius, a biocontrol agent of insect agricultural pests.</title>
        <authorList>
            <person name="Erdos Z."/>
            <person name="Studholme D.J."/>
            <person name="Raymond B."/>
            <person name="Sharma M."/>
        </authorList>
    </citation>
    <scope>NUCLEOTIDE SEQUENCE</scope>
    <source>
        <strain evidence="1">Ve6</strain>
    </source>
</reference>
<proteinExistence type="predicted"/>
<evidence type="ECO:0000313" key="2">
    <source>
        <dbReference type="Proteomes" id="UP001144673"/>
    </source>
</evidence>
<protein>
    <submittedName>
        <fullName evidence="1">Uncharacterized protein</fullName>
    </submittedName>
</protein>
<name>A0A9W8Q443_AKAMU</name>